<comment type="subunit">
    <text evidence="10">Monomer.</text>
</comment>
<feature type="domain" description="Aminoacyl-tRNA synthetase class Ia" evidence="11">
    <location>
        <begin position="28"/>
        <end position="627"/>
    </location>
</feature>
<dbReference type="PRINTS" id="PR00984">
    <property type="entry name" value="TRNASYNTHILE"/>
</dbReference>
<keyword evidence="7 10" id="KW-0030">Aminoacyl-tRNA synthetase</keyword>
<feature type="binding site" evidence="10">
    <location>
        <position position="592"/>
    </location>
    <ligand>
        <name>ATP</name>
        <dbReference type="ChEBI" id="CHEBI:30616"/>
    </ligand>
</feature>
<protein>
    <recommendedName>
        <fullName evidence="10">Isoleucine--tRNA ligase</fullName>
        <ecNumber evidence="10">6.1.1.5</ecNumber>
    </recommendedName>
    <alternativeName>
        <fullName evidence="10">Isoleucyl-tRNA synthetase</fullName>
        <shortName evidence="10">IleRS</shortName>
    </alternativeName>
</protein>
<dbReference type="InterPro" id="IPR001412">
    <property type="entry name" value="aa-tRNA-synth_I_CS"/>
</dbReference>
<keyword evidence="10" id="KW-0862">Zinc</keyword>
<keyword evidence="2 10" id="KW-0963">Cytoplasm</keyword>
<dbReference type="HAMAP" id="MF_02002">
    <property type="entry name" value="Ile_tRNA_synth_type1"/>
    <property type="match status" value="1"/>
</dbReference>
<dbReference type="PROSITE" id="PS00178">
    <property type="entry name" value="AA_TRNA_LIGASE_I"/>
    <property type="match status" value="1"/>
</dbReference>
<name>U4KNE8_9MOLU</name>
<evidence type="ECO:0000256" key="3">
    <source>
        <dbReference type="ARBA" id="ARBA00022598"/>
    </source>
</evidence>
<dbReference type="Gene3D" id="3.40.50.620">
    <property type="entry name" value="HUPs"/>
    <property type="match status" value="2"/>
</dbReference>
<keyword evidence="14" id="KW-1185">Reference proteome</keyword>
<dbReference type="KEGG" id="abra:BN85307690"/>
<keyword evidence="10" id="KW-0479">Metal-binding</keyword>
<keyword evidence="5 10" id="KW-0067">ATP-binding</keyword>
<dbReference type="Gene3D" id="1.10.730.20">
    <property type="match status" value="1"/>
</dbReference>
<evidence type="ECO:0000256" key="5">
    <source>
        <dbReference type="ARBA" id="ARBA00022840"/>
    </source>
</evidence>
<dbReference type="RefSeq" id="WP_030004653.1">
    <property type="nucleotide sequence ID" value="NC_022549.1"/>
</dbReference>
<dbReference type="InterPro" id="IPR014729">
    <property type="entry name" value="Rossmann-like_a/b/a_fold"/>
</dbReference>
<dbReference type="SUPFAM" id="SSF52374">
    <property type="entry name" value="Nucleotidylyl transferase"/>
    <property type="match status" value="1"/>
</dbReference>
<keyword evidence="4 10" id="KW-0547">Nucleotide-binding</keyword>
<dbReference type="InterPro" id="IPR009008">
    <property type="entry name" value="Val/Leu/Ile-tRNA-synth_edit"/>
</dbReference>
<gene>
    <name evidence="10 13" type="primary">ileS</name>
    <name evidence="13" type="ORF">BN85307690</name>
</gene>
<dbReference type="Pfam" id="PF08264">
    <property type="entry name" value="Anticodon_1"/>
    <property type="match status" value="1"/>
</dbReference>
<dbReference type="InterPro" id="IPR002300">
    <property type="entry name" value="aa-tRNA-synth_Ia"/>
</dbReference>
<dbReference type="CDD" id="cd00818">
    <property type="entry name" value="IleRS_core"/>
    <property type="match status" value="1"/>
</dbReference>
<feature type="binding site" evidence="10">
    <location>
        <position position="548"/>
    </location>
    <ligand>
        <name>L-isoleucyl-5'-AMP</name>
        <dbReference type="ChEBI" id="CHEBI:178002"/>
    </ligand>
</feature>
<dbReference type="STRING" id="61635.BN85307690"/>
<comment type="similarity">
    <text evidence="1 10">Belongs to the class-I aminoacyl-tRNA synthetase family. IleS type 1 subfamily.</text>
</comment>
<evidence type="ECO:0000259" key="12">
    <source>
        <dbReference type="Pfam" id="PF08264"/>
    </source>
</evidence>
<organism evidence="13 14">
    <name type="scientific">Acholeplasma brassicae</name>
    <dbReference type="NCBI Taxonomy" id="61635"/>
    <lineage>
        <taxon>Bacteria</taxon>
        <taxon>Bacillati</taxon>
        <taxon>Mycoplasmatota</taxon>
        <taxon>Mollicutes</taxon>
        <taxon>Acholeplasmatales</taxon>
        <taxon>Acholeplasmataceae</taxon>
        <taxon>Acholeplasma</taxon>
    </lineage>
</organism>
<dbReference type="SUPFAM" id="SSF47323">
    <property type="entry name" value="Anticodon-binding domain of a subclass of class I aminoacyl-tRNA synthetases"/>
    <property type="match status" value="1"/>
</dbReference>
<evidence type="ECO:0000256" key="6">
    <source>
        <dbReference type="ARBA" id="ARBA00022917"/>
    </source>
</evidence>
<feature type="short sequence motif" description="'KMSKS' region" evidence="10">
    <location>
        <begin position="589"/>
        <end position="593"/>
    </location>
</feature>
<evidence type="ECO:0000256" key="9">
    <source>
        <dbReference type="ARBA" id="ARBA00048359"/>
    </source>
</evidence>
<dbReference type="OrthoDB" id="9810365at2"/>
<reference evidence="13 14" key="1">
    <citation type="journal article" date="2013" name="J. Mol. Microbiol. Biotechnol.">
        <title>Analysis of the Complete Genomes of Acholeplasma brassicae , A. palmae and A. laidlawii and Their Comparison to the Obligate Parasites from ' Candidatus Phytoplasma'.</title>
        <authorList>
            <person name="Kube M."/>
            <person name="Siewert C."/>
            <person name="Migdoll A.M."/>
            <person name="Duduk B."/>
            <person name="Holz S."/>
            <person name="Rabus R."/>
            <person name="Seemuller E."/>
            <person name="Mitrovic J."/>
            <person name="Muller I."/>
            <person name="Buttner C."/>
            <person name="Reinhardt R."/>
        </authorList>
    </citation>
    <scope>NUCLEOTIDE SEQUENCE [LARGE SCALE GENOMIC DNA]</scope>
    <source>
        <strain evidence="14">0502</strain>
    </source>
</reference>
<evidence type="ECO:0000313" key="13">
    <source>
        <dbReference type="EMBL" id="CCV65790.1"/>
    </source>
</evidence>
<dbReference type="Gene3D" id="1.10.10.830">
    <property type="entry name" value="Ile-tRNA synthetase CP2 domain-like"/>
    <property type="match status" value="1"/>
</dbReference>
<dbReference type="EMBL" id="FO681348">
    <property type="protein sequence ID" value="CCV65790.1"/>
    <property type="molecule type" value="Genomic_DNA"/>
</dbReference>
<dbReference type="InterPro" id="IPR013155">
    <property type="entry name" value="M/V/L/I-tRNA-synth_anticd-bd"/>
</dbReference>
<dbReference type="InterPro" id="IPR009080">
    <property type="entry name" value="tRNAsynth_Ia_anticodon-bd"/>
</dbReference>
<keyword evidence="6 10" id="KW-0648">Protein biosynthesis</keyword>
<feature type="domain" description="Methionyl/Valyl/Leucyl/Isoleucyl-tRNA synthetase anticodon-binding" evidence="12">
    <location>
        <begin position="672"/>
        <end position="824"/>
    </location>
</feature>
<feature type="binding site" evidence="10">
    <location>
        <position position="888"/>
    </location>
    <ligand>
        <name>Zn(2+)</name>
        <dbReference type="ChEBI" id="CHEBI:29105"/>
    </ligand>
</feature>
<dbReference type="GO" id="GO:0005524">
    <property type="term" value="F:ATP binding"/>
    <property type="evidence" value="ECO:0007669"/>
    <property type="project" value="UniProtKB-UniRule"/>
</dbReference>
<dbReference type="Pfam" id="PF00133">
    <property type="entry name" value="tRNA-synt_1"/>
    <property type="match status" value="1"/>
</dbReference>
<dbReference type="GO" id="GO:0004822">
    <property type="term" value="F:isoleucine-tRNA ligase activity"/>
    <property type="evidence" value="ECO:0007669"/>
    <property type="project" value="UniProtKB-UniRule"/>
</dbReference>
<dbReference type="GO" id="GO:0006428">
    <property type="term" value="P:isoleucyl-tRNA aminoacylation"/>
    <property type="evidence" value="ECO:0007669"/>
    <property type="project" value="UniProtKB-UniRule"/>
</dbReference>
<dbReference type="GO" id="GO:0005829">
    <property type="term" value="C:cytosol"/>
    <property type="evidence" value="ECO:0007669"/>
    <property type="project" value="TreeGrafter"/>
</dbReference>
<dbReference type="SUPFAM" id="SSF50677">
    <property type="entry name" value="ValRS/IleRS/LeuRS editing domain"/>
    <property type="match status" value="1"/>
</dbReference>
<evidence type="ECO:0000256" key="4">
    <source>
        <dbReference type="ARBA" id="ARBA00022741"/>
    </source>
</evidence>
<feature type="short sequence motif" description="'HIGH' region" evidence="10">
    <location>
        <begin position="57"/>
        <end position="67"/>
    </location>
</feature>
<evidence type="ECO:0000256" key="2">
    <source>
        <dbReference type="ARBA" id="ARBA00022490"/>
    </source>
</evidence>
<evidence type="ECO:0000256" key="1">
    <source>
        <dbReference type="ARBA" id="ARBA00006887"/>
    </source>
</evidence>
<comment type="domain">
    <text evidence="10">IleRS has two distinct active sites: one for aminoacylation and one for editing. The misactivated valine is translocated from the active site to the editing site, which sterically excludes the correctly activated isoleucine. The single editing site contains two valyl binding pockets, one specific for each substrate (Val-AMP or Val-tRNA(Ile)).</text>
</comment>
<feature type="binding site" evidence="10">
    <location>
        <position position="872"/>
    </location>
    <ligand>
        <name>Zn(2+)</name>
        <dbReference type="ChEBI" id="CHEBI:29105"/>
    </ligand>
</feature>
<evidence type="ECO:0000259" key="11">
    <source>
        <dbReference type="Pfam" id="PF00133"/>
    </source>
</evidence>
<keyword evidence="3 10" id="KW-0436">Ligase</keyword>
<evidence type="ECO:0000256" key="8">
    <source>
        <dbReference type="ARBA" id="ARBA00025217"/>
    </source>
</evidence>
<dbReference type="GO" id="GO:0008270">
    <property type="term" value="F:zinc ion binding"/>
    <property type="evidence" value="ECO:0007669"/>
    <property type="project" value="UniProtKB-UniRule"/>
</dbReference>
<sequence length="899" mass="103207">MELKDTLLLPKTSFEMRGNLGVREVDFQAKWEAMSLYEKVLKKNEAKPSFILHDGPPYANGAIHIGHSMNKILKDFIIRYKTMSGFYAPYIPGWDTHGLPIETALSKKGVNRKNLTIDEFRTLCHHYALEQIDMQKQQFKRLGILGEWDNPYITLNPEFEADQLRVFAKMADKGLIFKGLKPVYWSPSSESALAEAEIEYQDVTSPSIYVSFSVCSEGQFKNNNLIIWTTTPWTLPANLAISANPKLTYVRFNYNNQIYIVAKSLYEKVISTLQFEGATILDEVLGDQLELLNYVHPLNGRVNPVILGDHVTDTDGTGLVHTAPGHGEDDYIVGNKYNLDILVPVDDRGIFTSDANEFEGIYYEKANPMIIERLKELGNLLHVNYFVHSYPHDWRTKKPVIFRATPQWFASIEQLKKRLLEEIESTNWVQKWGELRISNMIKDRGDWCISRQRAWGVPIPVFYAEDGTPILDKDVINHVADIFAKEGSNAWFTKDATQLLPEGYTHPGSPNSIFRKETDIMDVWFDSGSSHQLLERRGLNYPADLYVEGSDQYRGWFNSSLITGVATKNQAPYRSVISHGFVLDKNGKAMSKSLGNTVDPLKITNEMGADILRLWVSSVEYSSDVRIGDQMMKQVSESYRKIRNTLKFLLSNLFDFDPKENKVAYDDLGSLDKVMLHKLEELRKDVISAYDQYKFDTVYRLITNYMINDLSAFYLDYTKDILYVESQNGLMRRSVQTVLYDQLMVLLKLIAPILPHTASEAYWSIETARKEDIYLEDMPAKMDFNDLELDHDFDAFMALRTETLKVLEEMRKNKVIGKSLEASLSVDITKQIKESIDRLNINLTQVLMVSSIEFNLADHLEVHATKADGLKCERCWNIVPHVNEQHVCERCHQVLEEIK</sequence>
<dbReference type="AlphaFoldDB" id="U4KNE8"/>
<feature type="binding site" evidence="10">
    <location>
        <position position="891"/>
    </location>
    <ligand>
        <name>Zn(2+)</name>
        <dbReference type="ChEBI" id="CHEBI:29105"/>
    </ligand>
</feature>
<dbReference type="FunFam" id="3.40.50.620:FF:000152">
    <property type="entry name" value="Isoleucine--tRNA ligase"/>
    <property type="match status" value="1"/>
</dbReference>
<evidence type="ECO:0000256" key="7">
    <source>
        <dbReference type="ARBA" id="ARBA00023146"/>
    </source>
</evidence>
<dbReference type="HOGENOM" id="CLU_001493_7_1_14"/>
<dbReference type="InterPro" id="IPR050081">
    <property type="entry name" value="Ile-tRNA_ligase"/>
</dbReference>
<comment type="cofactor">
    <cofactor evidence="10">
        <name>Zn(2+)</name>
        <dbReference type="ChEBI" id="CHEBI:29105"/>
    </cofactor>
    <text evidence="10">Binds 1 zinc ion per subunit.</text>
</comment>
<dbReference type="FunFam" id="1.10.10.830:FF:000001">
    <property type="entry name" value="Isoleucine--tRNA ligase"/>
    <property type="match status" value="1"/>
</dbReference>
<dbReference type="PANTHER" id="PTHR42765">
    <property type="entry name" value="SOLEUCYL-TRNA SYNTHETASE"/>
    <property type="match status" value="1"/>
</dbReference>
<comment type="catalytic activity">
    <reaction evidence="9 10">
        <text>tRNA(Ile) + L-isoleucine + ATP = L-isoleucyl-tRNA(Ile) + AMP + diphosphate</text>
        <dbReference type="Rhea" id="RHEA:11060"/>
        <dbReference type="Rhea" id="RHEA-COMP:9666"/>
        <dbReference type="Rhea" id="RHEA-COMP:9695"/>
        <dbReference type="ChEBI" id="CHEBI:30616"/>
        <dbReference type="ChEBI" id="CHEBI:33019"/>
        <dbReference type="ChEBI" id="CHEBI:58045"/>
        <dbReference type="ChEBI" id="CHEBI:78442"/>
        <dbReference type="ChEBI" id="CHEBI:78528"/>
        <dbReference type="ChEBI" id="CHEBI:456215"/>
        <dbReference type="EC" id="6.1.1.5"/>
    </reaction>
</comment>
<accession>U4KNE8</accession>
<dbReference type="InterPro" id="IPR002301">
    <property type="entry name" value="Ile-tRNA-ligase"/>
</dbReference>
<dbReference type="InterPro" id="IPR023585">
    <property type="entry name" value="Ile-tRNA-ligase_type1"/>
</dbReference>
<dbReference type="GO" id="GO:0002161">
    <property type="term" value="F:aminoacyl-tRNA deacylase activity"/>
    <property type="evidence" value="ECO:0007669"/>
    <property type="project" value="InterPro"/>
</dbReference>
<feature type="binding site" evidence="10">
    <location>
        <position position="875"/>
    </location>
    <ligand>
        <name>Zn(2+)</name>
        <dbReference type="ChEBI" id="CHEBI:29105"/>
    </ligand>
</feature>
<dbReference type="NCBIfam" id="TIGR00392">
    <property type="entry name" value="ileS"/>
    <property type="match status" value="1"/>
</dbReference>
<comment type="function">
    <text evidence="8 10">Catalyzes the attachment of isoleucine to tRNA(Ile). As IleRS can inadvertently accommodate and process structurally similar amino acids such as valine, to avoid such errors it has two additional distinct tRNA(Ile)-dependent editing activities. One activity is designated as 'pretransfer' editing and involves the hydrolysis of activated Val-AMP. The other activity is designated 'posttransfer' editing and involves deacylation of mischarged Val-tRNA(Ile).</text>
</comment>
<dbReference type="Gene3D" id="3.90.740.10">
    <property type="entry name" value="Valyl/Leucyl/Isoleucyl-tRNA synthetase, editing domain"/>
    <property type="match status" value="1"/>
</dbReference>
<dbReference type="InterPro" id="IPR033708">
    <property type="entry name" value="Anticodon_Ile_BEm"/>
</dbReference>
<dbReference type="CDD" id="cd07960">
    <property type="entry name" value="Anticodon_Ia_Ile_BEm"/>
    <property type="match status" value="1"/>
</dbReference>
<dbReference type="PANTHER" id="PTHR42765:SF1">
    <property type="entry name" value="ISOLEUCINE--TRNA LIGASE, MITOCHONDRIAL"/>
    <property type="match status" value="1"/>
</dbReference>
<proteinExistence type="inferred from homology"/>
<dbReference type="GO" id="GO:0000049">
    <property type="term" value="F:tRNA binding"/>
    <property type="evidence" value="ECO:0007669"/>
    <property type="project" value="InterPro"/>
</dbReference>
<comment type="subcellular location">
    <subcellularLocation>
        <location evidence="10">Cytoplasm</location>
    </subcellularLocation>
</comment>
<evidence type="ECO:0000313" key="14">
    <source>
        <dbReference type="Proteomes" id="UP000032737"/>
    </source>
</evidence>
<dbReference type="Proteomes" id="UP000032737">
    <property type="component" value="Chromosome"/>
</dbReference>
<evidence type="ECO:0000256" key="10">
    <source>
        <dbReference type="HAMAP-Rule" id="MF_02002"/>
    </source>
</evidence>
<dbReference type="EC" id="6.1.1.5" evidence="10"/>